<keyword evidence="3" id="KW-1185">Reference proteome</keyword>
<evidence type="ECO:0000313" key="3">
    <source>
        <dbReference type="Proteomes" id="UP001501095"/>
    </source>
</evidence>
<dbReference type="PANTHER" id="PTHR33627:SF1">
    <property type="entry name" value="TRANSPOSASE"/>
    <property type="match status" value="1"/>
</dbReference>
<reference evidence="2 3" key="1">
    <citation type="journal article" date="2019" name="Int. J. Syst. Evol. Microbiol.">
        <title>The Global Catalogue of Microorganisms (GCM) 10K type strain sequencing project: providing services to taxonomists for standard genome sequencing and annotation.</title>
        <authorList>
            <consortium name="The Broad Institute Genomics Platform"/>
            <consortium name="The Broad Institute Genome Sequencing Center for Infectious Disease"/>
            <person name="Wu L."/>
            <person name="Ma J."/>
        </authorList>
    </citation>
    <scope>NUCLEOTIDE SEQUENCE [LARGE SCALE GENOMIC DNA]</scope>
    <source>
        <strain evidence="2 3">JCM 6924</strain>
    </source>
</reference>
<accession>A0ABN3P7B7</accession>
<gene>
    <name evidence="2" type="ORF">GCM10010423_70240</name>
</gene>
<dbReference type="Proteomes" id="UP001501095">
    <property type="component" value="Unassembled WGS sequence"/>
</dbReference>
<dbReference type="InterPro" id="IPR039365">
    <property type="entry name" value="IS701-like"/>
</dbReference>
<protein>
    <recommendedName>
        <fullName evidence="1">Transposase IS701-like DDE domain-containing protein</fullName>
    </recommendedName>
</protein>
<comment type="caution">
    <text evidence="2">The sequence shown here is derived from an EMBL/GenBank/DDBJ whole genome shotgun (WGS) entry which is preliminary data.</text>
</comment>
<dbReference type="InterPro" id="IPR038721">
    <property type="entry name" value="IS701-like_DDE_dom"/>
</dbReference>
<feature type="domain" description="Transposase IS701-like DDE" evidence="1">
    <location>
        <begin position="2"/>
        <end position="96"/>
    </location>
</feature>
<dbReference type="EMBL" id="BAAATM010000027">
    <property type="protein sequence ID" value="GAA2558314.1"/>
    <property type="molecule type" value="Genomic_DNA"/>
</dbReference>
<evidence type="ECO:0000259" key="1">
    <source>
        <dbReference type="Pfam" id="PF13546"/>
    </source>
</evidence>
<proteinExistence type="predicted"/>
<name>A0ABN3P7B7_9ACTN</name>
<organism evidence="2 3">
    <name type="scientific">Streptomyces levis</name>
    <dbReference type="NCBI Taxonomy" id="285566"/>
    <lineage>
        <taxon>Bacteria</taxon>
        <taxon>Bacillati</taxon>
        <taxon>Actinomycetota</taxon>
        <taxon>Actinomycetes</taxon>
        <taxon>Kitasatosporales</taxon>
        <taxon>Streptomycetaceae</taxon>
        <taxon>Streptomyces</taxon>
    </lineage>
</organism>
<dbReference type="PANTHER" id="PTHR33627">
    <property type="entry name" value="TRANSPOSASE"/>
    <property type="match status" value="1"/>
</dbReference>
<evidence type="ECO:0000313" key="2">
    <source>
        <dbReference type="EMBL" id="GAA2558314.1"/>
    </source>
</evidence>
<dbReference type="Pfam" id="PF13546">
    <property type="entry name" value="DDE_5"/>
    <property type="match status" value="1"/>
</dbReference>
<sequence>MQRQCSGTARRTENCQVGVFLADATSRGRTPIDRRLYLPSSWTDDRERCRRAGIDDEVTVATKVAMAKAMVRRATAEKIPFRWVTADAAYGFSKRWCLAWENCSP</sequence>